<dbReference type="GO" id="GO:0005634">
    <property type="term" value="C:nucleus"/>
    <property type="evidence" value="ECO:0007669"/>
    <property type="project" value="TreeGrafter"/>
</dbReference>
<dbReference type="SUPFAM" id="SSF56399">
    <property type="entry name" value="ADP-ribosylation"/>
    <property type="match status" value="1"/>
</dbReference>
<dbReference type="AlphaFoldDB" id="A0A8K0DCK1"/>
<dbReference type="InterPro" id="IPR012317">
    <property type="entry name" value="Poly(ADP-ribose)pol_cat_dom"/>
</dbReference>
<reference evidence="3" key="1">
    <citation type="submission" date="2019-08" db="EMBL/GenBank/DDBJ databases">
        <title>The genome of the North American firefly Photinus pyralis.</title>
        <authorList>
            <consortium name="Photinus pyralis genome working group"/>
            <person name="Fallon T.R."/>
            <person name="Sander Lower S.E."/>
            <person name="Weng J.-K."/>
        </authorList>
    </citation>
    <scope>NUCLEOTIDE SEQUENCE</scope>
    <source>
        <strain evidence="3">TRF0915ILg1</strain>
        <tissue evidence="3">Whole body</tissue>
    </source>
</reference>
<dbReference type="Proteomes" id="UP000801492">
    <property type="component" value="Unassembled WGS sequence"/>
</dbReference>
<dbReference type="PANTHER" id="PTHR45740:SF2">
    <property type="entry name" value="POLY [ADP-RIBOSE] POLYMERASE"/>
    <property type="match status" value="1"/>
</dbReference>
<dbReference type="OrthoDB" id="6133115at2759"/>
<sequence length="203" mass="23585">MVSNVIQQYLPAHWTNMRYCYEDYELVELPPHSTEYRTLSSRVNGTFNLGTHKIARVQNPYLYTQFLLKKEEYATRGHVNVCELYHDTAEHKIDSIISGNLDWRLASRVKYGKGVSFSPSPSYANQESSRANGTDRAMVVADVLLGKLEIVSGCKELPTNGYDTTIGNCGQVYVKYYDNEFYPKFIVYYKSRLPRVNRRRYYK</sequence>
<name>A0A8K0DCK1_IGNLU</name>
<keyword evidence="1" id="KW-0520">NAD</keyword>
<keyword evidence="1" id="KW-0328">Glycosyltransferase</keyword>
<dbReference type="PANTHER" id="PTHR45740">
    <property type="entry name" value="POLY [ADP-RIBOSE] POLYMERASE"/>
    <property type="match status" value="1"/>
</dbReference>
<dbReference type="Pfam" id="PF00644">
    <property type="entry name" value="PARP"/>
    <property type="match status" value="1"/>
</dbReference>
<accession>A0A8K0DCK1</accession>
<dbReference type="EC" id="2.4.2.-" evidence="1"/>
<protein>
    <recommendedName>
        <fullName evidence="1">Poly [ADP-ribose] polymerase</fullName>
        <shortName evidence="1">PARP</shortName>
        <ecNumber evidence="1">2.4.2.-</ecNumber>
    </recommendedName>
</protein>
<dbReference type="GO" id="GO:1990404">
    <property type="term" value="F:NAD+-protein mono-ADP-ribosyltransferase activity"/>
    <property type="evidence" value="ECO:0007669"/>
    <property type="project" value="TreeGrafter"/>
</dbReference>
<dbReference type="GO" id="GO:0003950">
    <property type="term" value="F:NAD+ poly-ADP-ribosyltransferase activity"/>
    <property type="evidence" value="ECO:0007669"/>
    <property type="project" value="UniProtKB-UniRule"/>
</dbReference>
<dbReference type="InterPro" id="IPR051712">
    <property type="entry name" value="ARTD-AVP"/>
</dbReference>
<comment type="caution">
    <text evidence="3">The sequence shown here is derived from an EMBL/GenBank/DDBJ whole genome shotgun (WGS) entry which is preliminary data.</text>
</comment>
<proteinExistence type="predicted"/>
<dbReference type="PROSITE" id="PS51059">
    <property type="entry name" value="PARP_CATALYTIC"/>
    <property type="match status" value="1"/>
</dbReference>
<keyword evidence="4" id="KW-1185">Reference proteome</keyword>
<evidence type="ECO:0000259" key="2">
    <source>
        <dbReference type="PROSITE" id="PS51059"/>
    </source>
</evidence>
<gene>
    <name evidence="3" type="ORF">ILUMI_05138</name>
</gene>
<organism evidence="3 4">
    <name type="scientific">Ignelater luminosus</name>
    <name type="common">Cucubano</name>
    <name type="synonym">Pyrophorus luminosus</name>
    <dbReference type="NCBI Taxonomy" id="2038154"/>
    <lineage>
        <taxon>Eukaryota</taxon>
        <taxon>Metazoa</taxon>
        <taxon>Ecdysozoa</taxon>
        <taxon>Arthropoda</taxon>
        <taxon>Hexapoda</taxon>
        <taxon>Insecta</taxon>
        <taxon>Pterygota</taxon>
        <taxon>Neoptera</taxon>
        <taxon>Endopterygota</taxon>
        <taxon>Coleoptera</taxon>
        <taxon>Polyphaga</taxon>
        <taxon>Elateriformia</taxon>
        <taxon>Elateroidea</taxon>
        <taxon>Elateridae</taxon>
        <taxon>Agrypninae</taxon>
        <taxon>Pyrophorini</taxon>
        <taxon>Ignelater</taxon>
    </lineage>
</organism>
<dbReference type="EMBL" id="VTPC01001891">
    <property type="protein sequence ID" value="KAF2901082.1"/>
    <property type="molecule type" value="Genomic_DNA"/>
</dbReference>
<feature type="domain" description="PARP catalytic" evidence="2">
    <location>
        <begin position="10"/>
        <end position="203"/>
    </location>
</feature>
<evidence type="ECO:0000313" key="4">
    <source>
        <dbReference type="Proteomes" id="UP000801492"/>
    </source>
</evidence>
<evidence type="ECO:0000256" key="1">
    <source>
        <dbReference type="RuleBase" id="RU362114"/>
    </source>
</evidence>
<dbReference type="Gene3D" id="3.90.228.10">
    <property type="match status" value="1"/>
</dbReference>
<keyword evidence="1" id="KW-0808">Transferase</keyword>
<evidence type="ECO:0000313" key="3">
    <source>
        <dbReference type="EMBL" id="KAF2901082.1"/>
    </source>
</evidence>